<dbReference type="Proteomes" id="UP001604002">
    <property type="component" value="Unassembled WGS sequence"/>
</dbReference>
<proteinExistence type="predicted"/>
<gene>
    <name evidence="2" type="ORF">V5F32_06070</name>
</gene>
<feature type="region of interest" description="Disordered" evidence="1">
    <location>
        <begin position="119"/>
        <end position="179"/>
    </location>
</feature>
<reference evidence="2 3" key="1">
    <citation type="submission" date="2024-02" db="EMBL/GenBank/DDBJ databases">
        <title>Expansion and revision of Xanthobacter and proposal of Roseixanthobacter gen. nov.</title>
        <authorList>
            <person name="Soltysiak M.P.M."/>
            <person name="Jalihal A."/>
            <person name="Ory A."/>
            <person name="Chrisophersen C."/>
            <person name="Lee A.D."/>
            <person name="Boulton J."/>
            <person name="Springer M."/>
        </authorList>
    </citation>
    <scope>NUCLEOTIDE SEQUENCE [LARGE SCALE GENOMIC DNA]</scope>
    <source>
        <strain evidence="2 3">23A</strain>
    </source>
</reference>
<evidence type="ECO:0000313" key="3">
    <source>
        <dbReference type="Proteomes" id="UP001604002"/>
    </source>
</evidence>
<comment type="caution">
    <text evidence="2">The sequence shown here is derived from an EMBL/GenBank/DDBJ whole genome shotgun (WGS) entry which is preliminary data.</text>
</comment>
<evidence type="ECO:0000313" key="2">
    <source>
        <dbReference type="EMBL" id="MFG1371719.1"/>
    </source>
</evidence>
<protein>
    <submittedName>
        <fullName evidence="2">Uncharacterized protein</fullName>
    </submittedName>
</protein>
<dbReference type="RefSeq" id="WP_393991683.1">
    <property type="nucleotide sequence ID" value="NZ_JBAFVH010000003.1"/>
</dbReference>
<name>A0ABW6ZSM5_9HYPH</name>
<evidence type="ECO:0000256" key="1">
    <source>
        <dbReference type="SAM" id="MobiDB-lite"/>
    </source>
</evidence>
<keyword evidence="3" id="KW-1185">Reference proteome</keyword>
<sequence length="179" mass="19399">MDFHDFAKRNGMQITAVKQVFRGPDGRRYERLADGSRVPLSGTARDGEVLMFFDGVPDDATGSQPPAGPAVRDSVPAGFFRDAYGRLLPTGTGPERDRVEGFRIARDAMLADAWKAGDAEPADAQANTGSFKQGGGPQASDAEAARKKYEADLVNAWRQSDPELPERSPVAFNSKRREA</sequence>
<dbReference type="EMBL" id="JBAFVH010000003">
    <property type="protein sequence ID" value="MFG1371719.1"/>
    <property type="molecule type" value="Genomic_DNA"/>
</dbReference>
<organism evidence="2 3">
    <name type="scientific">Xanthobacter oligotrophicus</name>
    <dbReference type="NCBI Taxonomy" id="2607286"/>
    <lineage>
        <taxon>Bacteria</taxon>
        <taxon>Pseudomonadati</taxon>
        <taxon>Pseudomonadota</taxon>
        <taxon>Alphaproteobacteria</taxon>
        <taxon>Hyphomicrobiales</taxon>
        <taxon>Xanthobacteraceae</taxon>
        <taxon>Xanthobacter</taxon>
    </lineage>
</organism>
<accession>A0ABW6ZSM5</accession>